<feature type="transmembrane region" description="Helical" evidence="10">
    <location>
        <begin position="195"/>
        <end position="219"/>
    </location>
</feature>
<dbReference type="InterPro" id="IPR001708">
    <property type="entry name" value="YidC/ALB3/OXA1/COX18"/>
</dbReference>
<evidence type="ECO:0000313" key="16">
    <source>
        <dbReference type="Proteomes" id="UP000480929"/>
    </source>
</evidence>
<dbReference type="GO" id="GO:0051205">
    <property type="term" value="P:protein insertion into membrane"/>
    <property type="evidence" value="ECO:0007669"/>
    <property type="project" value="TreeGrafter"/>
</dbReference>
<feature type="domain" description="Membrane insertase YidC/Oxa/ALB C-terminal" evidence="12">
    <location>
        <begin position="76"/>
        <end position="282"/>
    </location>
</feature>
<dbReference type="InterPro" id="IPR047196">
    <property type="entry name" value="YidC_ALB_C"/>
</dbReference>
<keyword evidence="16" id="KW-1185">Reference proteome</keyword>
<keyword evidence="11" id="KW-0732">Signal</keyword>
<keyword evidence="7 10" id="KW-0472">Membrane</keyword>
<reference evidence="15 16" key="1">
    <citation type="journal article" date="2019" name="Nat. Med.">
        <title>A library of human gut bacterial isolates paired with longitudinal multiomics data enables mechanistic microbiome research.</title>
        <authorList>
            <person name="Poyet M."/>
            <person name="Groussin M."/>
            <person name="Gibbons S.M."/>
            <person name="Avila-Pacheco J."/>
            <person name="Jiang X."/>
            <person name="Kearney S.M."/>
            <person name="Perrotta A.R."/>
            <person name="Berdy B."/>
            <person name="Zhao S."/>
            <person name="Lieberman T.D."/>
            <person name="Swanson P.K."/>
            <person name="Smith M."/>
            <person name="Roesemann S."/>
            <person name="Alexander J.E."/>
            <person name="Rich S.A."/>
            <person name="Livny J."/>
            <person name="Vlamakis H."/>
            <person name="Clish C."/>
            <person name="Bullock K."/>
            <person name="Deik A."/>
            <person name="Scott J."/>
            <person name="Pierce K.A."/>
            <person name="Xavier R.J."/>
            <person name="Alm E.J."/>
        </authorList>
    </citation>
    <scope>NUCLEOTIDE SEQUENCE [LARGE SCALE GENOMIC DNA]</scope>
    <source>
        <strain evidence="13 15">BIOML-A4</strain>
        <strain evidence="14 16">BIOML-A5</strain>
    </source>
</reference>
<feature type="chain" id="PRO_5038524008" evidence="11">
    <location>
        <begin position="27"/>
        <end position="290"/>
    </location>
</feature>
<keyword evidence="8" id="KW-0143">Chaperone</keyword>
<accession>A0A6N7SB46</accession>
<organism evidence="13 15">
    <name type="scientific">Holdemania massiliensis</name>
    <dbReference type="NCBI Taxonomy" id="1468449"/>
    <lineage>
        <taxon>Bacteria</taxon>
        <taxon>Bacillati</taxon>
        <taxon>Bacillota</taxon>
        <taxon>Erysipelotrichia</taxon>
        <taxon>Erysipelotrichales</taxon>
        <taxon>Erysipelotrichaceae</taxon>
        <taxon>Holdemania</taxon>
    </lineage>
</organism>
<dbReference type="EMBL" id="WKPI01000066">
    <property type="protein sequence ID" value="MSC35241.1"/>
    <property type="molecule type" value="Genomic_DNA"/>
</dbReference>
<evidence type="ECO:0000256" key="10">
    <source>
        <dbReference type="SAM" id="Phobius"/>
    </source>
</evidence>
<keyword evidence="5" id="KW-0653">Protein transport</keyword>
<dbReference type="PANTHER" id="PTHR12428:SF65">
    <property type="entry name" value="CYTOCHROME C OXIDASE ASSEMBLY PROTEIN COX18, MITOCHONDRIAL"/>
    <property type="match status" value="1"/>
</dbReference>
<keyword evidence="4 9" id="KW-0812">Transmembrane</keyword>
<evidence type="ECO:0000256" key="1">
    <source>
        <dbReference type="ARBA" id="ARBA00004651"/>
    </source>
</evidence>
<dbReference type="Pfam" id="PF02096">
    <property type="entry name" value="60KD_IMP"/>
    <property type="match status" value="1"/>
</dbReference>
<keyword evidence="2" id="KW-0813">Transport</keyword>
<keyword evidence="3" id="KW-1003">Cell membrane</keyword>
<dbReference type="NCBIfam" id="TIGR03592">
    <property type="entry name" value="yidC_oxa1_cterm"/>
    <property type="match status" value="1"/>
</dbReference>
<comment type="caution">
    <text evidence="13">The sequence shown here is derived from an EMBL/GenBank/DDBJ whole genome shotgun (WGS) entry which is preliminary data.</text>
</comment>
<evidence type="ECO:0000256" key="6">
    <source>
        <dbReference type="ARBA" id="ARBA00022989"/>
    </source>
</evidence>
<evidence type="ECO:0000256" key="2">
    <source>
        <dbReference type="ARBA" id="ARBA00022448"/>
    </source>
</evidence>
<feature type="signal peptide" evidence="11">
    <location>
        <begin position="1"/>
        <end position="26"/>
    </location>
</feature>
<dbReference type="GO" id="GO:0015031">
    <property type="term" value="P:protein transport"/>
    <property type="evidence" value="ECO:0007669"/>
    <property type="project" value="UniProtKB-KW"/>
</dbReference>
<evidence type="ECO:0000256" key="8">
    <source>
        <dbReference type="ARBA" id="ARBA00023186"/>
    </source>
</evidence>
<evidence type="ECO:0000256" key="7">
    <source>
        <dbReference type="ARBA" id="ARBA00023136"/>
    </source>
</evidence>
<evidence type="ECO:0000256" key="3">
    <source>
        <dbReference type="ARBA" id="ARBA00022475"/>
    </source>
</evidence>
<protein>
    <submittedName>
        <fullName evidence="13">Membrane protein insertase YidC</fullName>
    </submittedName>
</protein>
<feature type="transmembrane region" description="Helical" evidence="10">
    <location>
        <begin position="72"/>
        <end position="95"/>
    </location>
</feature>
<dbReference type="GO" id="GO:0005886">
    <property type="term" value="C:plasma membrane"/>
    <property type="evidence" value="ECO:0007669"/>
    <property type="project" value="UniProtKB-SubCell"/>
</dbReference>
<name>A0A6N7SB46_9FIRM</name>
<evidence type="ECO:0000256" key="5">
    <source>
        <dbReference type="ARBA" id="ARBA00022927"/>
    </source>
</evidence>
<feature type="transmembrane region" description="Helical" evidence="10">
    <location>
        <begin position="265"/>
        <end position="286"/>
    </location>
</feature>
<evidence type="ECO:0000313" key="15">
    <source>
        <dbReference type="Proteomes" id="UP000433575"/>
    </source>
</evidence>
<proteinExistence type="inferred from homology"/>
<dbReference type="GeneID" id="42457988"/>
<dbReference type="CDD" id="cd20070">
    <property type="entry name" value="5TM_YidC_Alb3"/>
    <property type="match status" value="1"/>
</dbReference>
<sequence>MKNRKKQLLLLLVFVALLFLASGCTAPVDPETKEVIQITSDTTFKYMMANENWFSAFFVFPLSKLINFLTPYVGVALSISVVTLLVHIITLIFTIKSTVMTQKMQVIQPEMNRIQKKYEGKTDERSQMAQAQELQRLYKDNGINPFGAIISSFIQLPIIMAIYLSVQRAETVVNGTMWGLSLKETPLHGIMSGQWLYLVIFVFMALCQIGSMMLPQFLATQKAKKEAAAHHRKYEKTKQPGGNMMIYMMVFILVISINWPAAMTIYWAVSSLVMIFKTLFVQLIYIDKKS</sequence>
<comment type="similarity">
    <text evidence="9">Belongs to the OXA1/ALB3/YidC family.</text>
</comment>
<evidence type="ECO:0000259" key="12">
    <source>
        <dbReference type="Pfam" id="PF02096"/>
    </source>
</evidence>
<evidence type="ECO:0000313" key="13">
    <source>
        <dbReference type="EMBL" id="MSA91123.1"/>
    </source>
</evidence>
<dbReference type="Proteomes" id="UP000433575">
    <property type="component" value="Unassembled WGS sequence"/>
</dbReference>
<evidence type="ECO:0000256" key="4">
    <source>
        <dbReference type="ARBA" id="ARBA00022692"/>
    </source>
</evidence>
<evidence type="ECO:0000256" key="11">
    <source>
        <dbReference type="SAM" id="SignalP"/>
    </source>
</evidence>
<dbReference type="InterPro" id="IPR028055">
    <property type="entry name" value="YidC/Oxa/ALB_C"/>
</dbReference>
<dbReference type="RefSeq" id="WP_020226214.1">
    <property type="nucleotide sequence ID" value="NZ_AP031450.1"/>
</dbReference>
<gene>
    <name evidence="13" type="primary">yidC</name>
    <name evidence="14" type="ORF">GKD88_19200</name>
    <name evidence="13" type="ORF">GKE08_17500</name>
</gene>
<evidence type="ECO:0000313" key="14">
    <source>
        <dbReference type="EMBL" id="MSC35241.1"/>
    </source>
</evidence>
<dbReference type="PROSITE" id="PS51257">
    <property type="entry name" value="PROKAR_LIPOPROTEIN"/>
    <property type="match status" value="1"/>
</dbReference>
<keyword evidence="6 10" id="KW-1133">Transmembrane helix</keyword>
<dbReference type="PANTHER" id="PTHR12428">
    <property type="entry name" value="OXA1"/>
    <property type="match status" value="1"/>
</dbReference>
<feature type="transmembrane region" description="Helical" evidence="10">
    <location>
        <begin position="146"/>
        <end position="166"/>
    </location>
</feature>
<dbReference type="GO" id="GO:0032977">
    <property type="term" value="F:membrane insertase activity"/>
    <property type="evidence" value="ECO:0007669"/>
    <property type="project" value="InterPro"/>
</dbReference>
<dbReference type="EMBL" id="WKPJ01000045">
    <property type="protein sequence ID" value="MSA91123.1"/>
    <property type="molecule type" value="Genomic_DNA"/>
</dbReference>
<dbReference type="AlphaFoldDB" id="A0A6N7SB46"/>
<feature type="transmembrane region" description="Helical" evidence="10">
    <location>
        <begin position="240"/>
        <end position="259"/>
    </location>
</feature>
<comment type="subcellular location">
    <subcellularLocation>
        <location evidence="1">Cell membrane</location>
        <topology evidence="1">Multi-pass membrane protein</topology>
    </subcellularLocation>
    <subcellularLocation>
        <location evidence="9">Membrane</location>
        <topology evidence="9">Multi-pass membrane protein</topology>
    </subcellularLocation>
</comment>
<evidence type="ECO:0000256" key="9">
    <source>
        <dbReference type="RuleBase" id="RU003945"/>
    </source>
</evidence>
<dbReference type="OrthoDB" id="9780552at2"/>
<dbReference type="Proteomes" id="UP000480929">
    <property type="component" value="Unassembled WGS sequence"/>
</dbReference>